<dbReference type="AlphaFoldDB" id="A0AAV4BKV5"/>
<dbReference type="PROSITE" id="PS50262">
    <property type="entry name" value="G_PROTEIN_RECEP_F1_2"/>
    <property type="match status" value="1"/>
</dbReference>
<organism evidence="13 14">
    <name type="scientific">Plakobranchus ocellatus</name>
    <dbReference type="NCBI Taxonomy" id="259542"/>
    <lineage>
        <taxon>Eukaryota</taxon>
        <taxon>Metazoa</taxon>
        <taxon>Spiralia</taxon>
        <taxon>Lophotrochozoa</taxon>
        <taxon>Mollusca</taxon>
        <taxon>Gastropoda</taxon>
        <taxon>Heterobranchia</taxon>
        <taxon>Euthyneura</taxon>
        <taxon>Panpulmonata</taxon>
        <taxon>Sacoglossa</taxon>
        <taxon>Placobranchoidea</taxon>
        <taxon>Plakobranchidae</taxon>
        <taxon>Plakobranchus</taxon>
    </lineage>
</organism>
<evidence type="ECO:0000256" key="3">
    <source>
        <dbReference type="ARBA" id="ARBA00022692"/>
    </source>
</evidence>
<keyword evidence="2" id="KW-1003">Cell membrane</keyword>
<dbReference type="GO" id="GO:0004955">
    <property type="term" value="F:prostaglandin receptor activity"/>
    <property type="evidence" value="ECO:0007669"/>
    <property type="project" value="InterPro"/>
</dbReference>
<sequence>MDSYNPSTVSFLNNSDNSTRAAFSISSSRTVTISSVMFAAGVIGNGLALILMATSPVEQKKTRFYKLMFGLAFTDLVGTCLTSPVVINIYASGATLASHMPLCHYFSFMLVFAAFATMSLVCAMAVERYICLCHPYFYQCKFPKSYGRYAVLVSWAVSLTIAALPLIGLGRTVAQFPNTWCFFDATSRRPQDRAFSIIFATLTLLAITVTLSCNVAATFTVLAMKRRQRALTAGQGSGGSKGRSLSQRFAEMQMLVILVGVTVIFTSCFAPLMVFTLICQTDLLGKINVRRTYLLMIRLASLNPILDPWVYILVRREFRWRIICMFKCLLRIDHRAKSEQAYVNTYPLRCENGGLHRGSCDSEPGYLDSPVSPTTHESDLTFWTFCIHCLCDPPVQRSSSNARARASFASQASSRHSPARQLIRNASSESMLNGSREKNHVLGPTLASDLELLNKVAPA</sequence>
<proteinExistence type="inferred from homology"/>
<keyword evidence="8" id="KW-0325">Glycoprotein</keyword>
<evidence type="ECO:0000256" key="8">
    <source>
        <dbReference type="ARBA" id="ARBA00023180"/>
    </source>
</evidence>
<dbReference type="GO" id="GO:0007189">
    <property type="term" value="P:adenylate cyclase-activating G protein-coupled receptor signaling pathway"/>
    <property type="evidence" value="ECO:0007669"/>
    <property type="project" value="TreeGrafter"/>
</dbReference>
<dbReference type="Pfam" id="PF00001">
    <property type="entry name" value="7tm_1"/>
    <property type="match status" value="1"/>
</dbReference>
<dbReference type="PANTHER" id="PTHR11866:SF16">
    <property type="entry name" value="PROSTAGLANDIN E2 RECEPTOR EP4 SUBTYPE-LIKE PROTEIN"/>
    <property type="match status" value="1"/>
</dbReference>
<reference evidence="13 14" key="1">
    <citation type="journal article" date="2021" name="Elife">
        <title>Chloroplast acquisition without the gene transfer in kleptoplastic sea slugs, Plakobranchus ocellatus.</title>
        <authorList>
            <person name="Maeda T."/>
            <person name="Takahashi S."/>
            <person name="Yoshida T."/>
            <person name="Shimamura S."/>
            <person name="Takaki Y."/>
            <person name="Nagai Y."/>
            <person name="Toyoda A."/>
            <person name="Suzuki Y."/>
            <person name="Arimoto A."/>
            <person name="Ishii H."/>
            <person name="Satoh N."/>
            <person name="Nishiyama T."/>
            <person name="Hasebe M."/>
            <person name="Maruyama T."/>
            <person name="Minagawa J."/>
            <person name="Obokata J."/>
            <person name="Shigenobu S."/>
        </authorList>
    </citation>
    <scope>NUCLEOTIDE SEQUENCE [LARGE SCALE GENOMIC DNA]</scope>
</reference>
<evidence type="ECO:0000256" key="2">
    <source>
        <dbReference type="ARBA" id="ARBA00022475"/>
    </source>
</evidence>
<dbReference type="InterPro" id="IPR008365">
    <property type="entry name" value="Prostanoid_rcpt"/>
</dbReference>
<accession>A0AAV4BKV5</accession>
<dbReference type="GO" id="GO:0005886">
    <property type="term" value="C:plasma membrane"/>
    <property type="evidence" value="ECO:0007669"/>
    <property type="project" value="UniProtKB-SubCell"/>
</dbReference>
<dbReference type="Proteomes" id="UP000735302">
    <property type="component" value="Unassembled WGS sequence"/>
</dbReference>
<evidence type="ECO:0000256" key="6">
    <source>
        <dbReference type="ARBA" id="ARBA00023136"/>
    </source>
</evidence>
<evidence type="ECO:0000256" key="10">
    <source>
        <dbReference type="RuleBase" id="RU000688"/>
    </source>
</evidence>
<dbReference type="PROSITE" id="PS00237">
    <property type="entry name" value="G_PROTEIN_RECEP_F1_1"/>
    <property type="match status" value="1"/>
</dbReference>
<dbReference type="InterPro" id="IPR000276">
    <property type="entry name" value="GPCR_Rhodpsn"/>
</dbReference>
<feature type="transmembrane region" description="Helical" evidence="11">
    <location>
        <begin position="67"/>
        <end position="93"/>
    </location>
</feature>
<dbReference type="CDD" id="cd14981">
    <property type="entry name" value="7tmA_Prostanoid_R"/>
    <property type="match status" value="1"/>
</dbReference>
<protein>
    <submittedName>
        <fullName evidence="13">Prostaglandin e2 receptor ep4 subtype</fullName>
    </submittedName>
</protein>
<keyword evidence="9 10" id="KW-0807">Transducer</keyword>
<evidence type="ECO:0000259" key="12">
    <source>
        <dbReference type="PROSITE" id="PS50262"/>
    </source>
</evidence>
<dbReference type="InterPro" id="IPR001244">
    <property type="entry name" value="Prostglndn_DP_rcpt"/>
</dbReference>
<comment type="similarity">
    <text evidence="10">Belongs to the G-protein coupled receptor 1 family.</text>
</comment>
<gene>
    <name evidence="13" type="ORF">PoB_004544900</name>
</gene>
<dbReference type="PRINTS" id="PR00237">
    <property type="entry name" value="GPCRRHODOPSN"/>
</dbReference>
<dbReference type="GO" id="GO:0007204">
    <property type="term" value="P:positive regulation of cytosolic calcium ion concentration"/>
    <property type="evidence" value="ECO:0007669"/>
    <property type="project" value="TreeGrafter"/>
</dbReference>
<feature type="transmembrane region" description="Helical" evidence="11">
    <location>
        <begin position="105"/>
        <end position="126"/>
    </location>
</feature>
<feature type="transmembrane region" description="Helical" evidence="11">
    <location>
        <begin position="146"/>
        <end position="167"/>
    </location>
</feature>
<comment type="subcellular location">
    <subcellularLocation>
        <location evidence="1">Cell membrane</location>
        <topology evidence="1">Multi-pass membrane protein</topology>
    </subcellularLocation>
</comment>
<feature type="transmembrane region" description="Helical" evidence="11">
    <location>
        <begin position="293"/>
        <end position="314"/>
    </location>
</feature>
<feature type="transmembrane region" description="Helical" evidence="11">
    <location>
        <begin position="255"/>
        <end position="278"/>
    </location>
</feature>
<feature type="transmembrane region" description="Helical" evidence="11">
    <location>
        <begin position="197"/>
        <end position="222"/>
    </location>
</feature>
<dbReference type="SUPFAM" id="SSF81321">
    <property type="entry name" value="Family A G protein-coupled receptor-like"/>
    <property type="match status" value="1"/>
</dbReference>
<keyword evidence="4 11" id="KW-1133">Transmembrane helix</keyword>
<dbReference type="EMBL" id="BLXT01004995">
    <property type="protein sequence ID" value="GFO18944.1"/>
    <property type="molecule type" value="Genomic_DNA"/>
</dbReference>
<evidence type="ECO:0000256" key="9">
    <source>
        <dbReference type="ARBA" id="ARBA00023224"/>
    </source>
</evidence>
<keyword evidence="6 11" id="KW-0472">Membrane</keyword>
<evidence type="ECO:0000256" key="11">
    <source>
        <dbReference type="SAM" id="Phobius"/>
    </source>
</evidence>
<feature type="domain" description="G-protein coupled receptors family 1 profile" evidence="12">
    <location>
        <begin position="44"/>
        <end position="311"/>
    </location>
</feature>
<dbReference type="PRINTS" id="PR01788">
    <property type="entry name" value="PROSTANOIDR"/>
</dbReference>
<name>A0AAV4BKV5_9GAST</name>
<evidence type="ECO:0000313" key="14">
    <source>
        <dbReference type="Proteomes" id="UP000735302"/>
    </source>
</evidence>
<keyword evidence="7 10" id="KW-0675">Receptor</keyword>
<comment type="caution">
    <text evidence="13">The sequence shown here is derived from an EMBL/GenBank/DDBJ whole genome shotgun (WGS) entry which is preliminary data.</text>
</comment>
<evidence type="ECO:0000256" key="5">
    <source>
        <dbReference type="ARBA" id="ARBA00023040"/>
    </source>
</evidence>
<keyword evidence="5 10" id="KW-0297">G-protein coupled receptor</keyword>
<keyword evidence="14" id="KW-1185">Reference proteome</keyword>
<dbReference type="PANTHER" id="PTHR11866">
    <property type="entry name" value="G-PROTEIN COUPLED RECEPTOR FAMILY 1 MEMBER"/>
    <property type="match status" value="1"/>
</dbReference>
<evidence type="ECO:0000256" key="7">
    <source>
        <dbReference type="ARBA" id="ARBA00023170"/>
    </source>
</evidence>
<feature type="transmembrane region" description="Helical" evidence="11">
    <location>
        <begin position="33"/>
        <end position="55"/>
    </location>
</feature>
<evidence type="ECO:0000313" key="13">
    <source>
        <dbReference type="EMBL" id="GFO18944.1"/>
    </source>
</evidence>
<evidence type="ECO:0000256" key="4">
    <source>
        <dbReference type="ARBA" id="ARBA00022989"/>
    </source>
</evidence>
<dbReference type="PRINTS" id="PR00428">
    <property type="entry name" value="PROSTAGLNDNR"/>
</dbReference>
<dbReference type="InterPro" id="IPR017452">
    <property type="entry name" value="GPCR_Rhodpsn_7TM"/>
</dbReference>
<keyword evidence="3 10" id="KW-0812">Transmembrane</keyword>
<dbReference type="Gene3D" id="1.20.1070.10">
    <property type="entry name" value="Rhodopsin 7-helix transmembrane proteins"/>
    <property type="match status" value="1"/>
</dbReference>
<evidence type="ECO:0000256" key="1">
    <source>
        <dbReference type="ARBA" id="ARBA00004651"/>
    </source>
</evidence>